<dbReference type="Pfam" id="PF00226">
    <property type="entry name" value="DnaJ"/>
    <property type="match status" value="1"/>
</dbReference>
<dbReference type="InterPro" id="IPR018253">
    <property type="entry name" value="DnaJ_domain_CS"/>
</dbReference>
<evidence type="ECO:0000313" key="9">
    <source>
        <dbReference type="Proteomes" id="UP000274082"/>
    </source>
</evidence>
<dbReference type="InterPro" id="IPR036869">
    <property type="entry name" value="J_dom_sf"/>
</dbReference>
<dbReference type="SUPFAM" id="SSF49493">
    <property type="entry name" value="HSP40/DnaJ peptide-binding domain"/>
    <property type="match status" value="2"/>
</dbReference>
<evidence type="ECO:0000313" key="5">
    <source>
        <dbReference type="EMBL" id="CBZ39089.1"/>
    </source>
</evidence>
<evidence type="ECO:0000313" key="6">
    <source>
        <dbReference type="EMBL" id="TPP48753.1"/>
    </source>
</evidence>
<dbReference type="PRINTS" id="PR00625">
    <property type="entry name" value="JDOMAIN"/>
</dbReference>
<reference evidence="8" key="3">
    <citation type="submission" date="2011-02" db="EMBL/GenBank/DDBJ databases">
        <title>Whole genome sequencing of Leishmania donovani clinical lines reveals dynamic variation related to drug resistance.</title>
        <authorList>
            <person name="Downing T."/>
            <person name="Imamura H."/>
            <person name="Sanders M."/>
            <person name="Decuypere S."/>
            <person name="Hertz-Fowler C."/>
            <person name="Clark T.G."/>
            <person name="Rijal S."/>
            <person name="Sundar S."/>
            <person name="Quail M.A."/>
            <person name="De Doncker S."/>
            <person name="Maes I."/>
            <person name="Vanaerschot M."/>
            <person name="Stark O."/>
            <person name="Schonian G."/>
            <person name="Dujardin J.C."/>
            <person name="Berriman M."/>
        </authorList>
    </citation>
    <scope>NUCLEOTIDE SEQUENCE [LARGE SCALE GENOMIC DNA]</scope>
    <source>
        <strain evidence="8">BPK282A1</strain>
    </source>
</reference>
<dbReference type="RefSeq" id="XP_003865765.1">
    <property type="nucleotide sequence ID" value="XM_003865717.1"/>
</dbReference>
<dbReference type="GO" id="GO:0006457">
    <property type="term" value="P:protein folding"/>
    <property type="evidence" value="ECO:0007669"/>
    <property type="project" value="InterPro"/>
</dbReference>
<organism evidence="3 9">
    <name type="scientific">Leishmania donovani</name>
    <dbReference type="NCBI Taxonomy" id="5661"/>
    <lineage>
        <taxon>Eukaryota</taxon>
        <taxon>Discoba</taxon>
        <taxon>Euglenozoa</taxon>
        <taxon>Kinetoplastea</taxon>
        <taxon>Metakinetoplastina</taxon>
        <taxon>Trypanosomatida</taxon>
        <taxon>Trypanosomatidae</taxon>
        <taxon>Leishmaniinae</taxon>
        <taxon>Leishmania</taxon>
    </lineage>
</organism>
<dbReference type="CDD" id="cd10747">
    <property type="entry name" value="DnaJ_C"/>
    <property type="match status" value="1"/>
</dbReference>
<evidence type="ECO:0000313" key="7">
    <source>
        <dbReference type="EMBL" id="TPP49527.1"/>
    </source>
</evidence>
<dbReference type="Proteomes" id="UP000274082">
    <property type="component" value="Chromosome 36"/>
</dbReference>
<dbReference type="PANTHER" id="PTHR24078:SF553">
    <property type="entry name" value="DNAJ HOMOLOG SUBFAMILY B MEMBER 5"/>
    <property type="match status" value="1"/>
</dbReference>
<name>A0A3S7XC21_LEIDO</name>
<keyword evidence="1" id="KW-0143">Chaperone</keyword>
<dbReference type="Proteomes" id="UP000318821">
    <property type="component" value="Unassembled WGS sequence"/>
</dbReference>
<dbReference type="EMBL" id="CP029535">
    <property type="protein sequence ID" value="AYU84012.1"/>
    <property type="molecule type" value="Genomic_DNA"/>
</dbReference>
<reference evidence="3 9" key="4">
    <citation type="journal article" date="2018" name="Sci. Rep.">
        <title>A complete Leishmania donovani reference genome identifies novel genetic variations associated with virulence.</title>
        <authorList>
            <person name="Lypaczewski P."/>
            <person name="Hoshizaki J."/>
            <person name="Zhang W.-W."/>
            <person name="McCall L.-I."/>
            <person name="Torcivia-Rodriguez J."/>
            <person name="Simonyan V."/>
            <person name="Kaur A."/>
            <person name="Dewar K."/>
            <person name="Matlashewski G."/>
        </authorList>
    </citation>
    <scope>NUCLEOTIDE SEQUENCE [LARGE SCALE GENOMIC DNA]</scope>
    <source>
        <strain evidence="3 9">LdCL</strain>
    </source>
</reference>
<dbReference type="GeneID" id="13386619"/>
<gene>
    <name evidence="7" type="ORF">CGC20_19020</name>
    <name evidence="6" type="ORF">CGC21_15515</name>
    <name evidence="5" type="ORF">LDBPK_366530</name>
    <name evidence="3" type="ORF">LdCL_360072800</name>
    <name evidence="4" type="ORF">LDHU3_36.8640</name>
</gene>
<dbReference type="KEGG" id="ldo:LDBPK_366530"/>
<reference evidence="10" key="6">
    <citation type="submission" date="2019-02" db="EMBL/GenBank/DDBJ databases">
        <title>FDA dAtabase for Regulatory Grade micrObial Sequences (FDA-ARGOS): Supporting development and validation of Infectious Disease Dx tests.</title>
        <authorList>
            <person name="Duncan R."/>
            <person name="Fisher C."/>
            <person name="Tallon L."/>
            <person name="Sadzewicz L."/>
            <person name="Sengamalay N."/>
            <person name="Ott S."/>
            <person name="Godinez A."/>
            <person name="Nagaraj S."/>
            <person name="Vavikolanu K."/>
            <person name="Nadendla S."/>
            <person name="Aluvathingal J."/>
            <person name="Sichtig H."/>
        </authorList>
    </citation>
    <scope>NUCLEOTIDE SEQUENCE [LARGE SCALE GENOMIC DNA]</scope>
    <source>
        <strain evidence="10">FDAARGOS_361</strain>
    </source>
</reference>
<evidence type="ECO:0000313" key="8">
    <source>
        <dbReference type="Proteomes" id="UP000008980"/>
    </source>
</evidence>
<dbReference type="Proteomes" id="UP000601710">
    <property type="component" value="Chromosome 36"/>
</dbReference>
<dbReference type="VEuPathDB" id="TriTrypDB:LdBPK_366530.1"/>
<dbReference type="VEuPathDB" id="TriTrypDB:LdCL_360072800"/>
<dbReference type="VEuPathDB" id="TriTrypDB:LDHU3_36.8640"/>
<accession>A0A3S7XC21</accession>
<accession>E9BV10</accession>
<dbReference type="FunFam" id="2.60.260.20:FF:000013">
    <property type="entry name" value="DnaJ subfamily B member 11"/>
    <property type="match status" value="1"/>
</dbReference>
<keyword evidence="9" id="KW-1185">Reference proteome</keyword>
<evidence type="ECO:0000259" key="2">
    <source>
        <dbReference type="PROSITE" id="PS50076"/>
    </source>
</evidence>
<dbReference type="SMART" id="SM00271">
    <property type="entry name" value="DnaJ"/>
    <property type="match status" value="1"/>
</dbReference>
<dbReference type="PROSITE" id="PS00636">
    <property type="entry name" value="DNAJ_1"/>
    <property type="match status" value="1"/>
</dbReference>
<reference evidence="6" key="5">
    <citation type="submission" date="2019-02" db="EMBL/GenBank/DDBJ databases">
        <title>FDA dAtabase for Regulatory Grade micrObial Sequences (FDA-ARGOS): Supporting development and validation of Infectious Disease Dx tests.</title>
        <authorList>
            <person name="Duncan R."/>
            <person name="Fisher C."/>
            <person name="Tallon L.J."/>
            <person name="Sadzewicz L."/>
            <person name="Sengamalay N."/>
            <person name="Ott S."/>
            <person name="Godinez A."/>
            <person name="Nagaraj S."/>
            <person name="Nadendla S."/>
            <person name="Sichtig H."/>
        </authorList>
    </citation>
    <scope>NUCLEOTIDE SEQUENCE</scope>
    <source>
        <strain evidence="7">FDAARGOS_360</strain>
        <strain evidence="6">FDAARGOS_361</strain>
    </source>
</reference>
<dbReference type="FunFam" id="2.60.260.20:FF:000015">
    <property type="entry name" value="Heat shock protein 40"/>
    <property type="match status" value="1"/>
</dbReference>
<dbReference type="EMBL" id="LR812656">
    <property type="protein sequence ID" value="CAC5435233.1"/>
    <property type="molecule type" value="Genomic_DNA"/>
</dbReference>
<reference evidence="4" key="8">
    <citation type="submission" date="2020-06" db="EMBL/GenBank/DDBJ databases">
        <authorList>
            <person name="Camacho E."/>
            <person name="Gonzalez-de la Fuente S."/>
            <person name="Rastrojo A."/>
            <person name="Peiro-Pastor R."/>
            <person name="Solana JC."/>
            <person name="Tabera L."/>
            <person name="Gamarro F."/>
            <person name="Carrasco-Ramiro F."/>
            <person name="Requena JM."/>
            <person name="Aguado B."/>
        </authorList>
    </citation>
    <scope>NUCLEOTIDE SEQUENCE</scope>
</reference>
<dbReference type="Proteomes" id="UP000318447">
    <property type="component" value="Unassembled WGS sequence"/>
</dbReference>
<reference evidence="11" key="7">
    <citation type="submission" date="2019-02" db="EMBL/GenBank/DDBJ databases">
        <title>FDA dAtabase for Regulatory Grade micrObial Sequences (FDA-ARGOS): Supporting development and validation of Infectious Disease Dx tests.</title>
        <authorList>
            <person name="Duncan R."/>
            <person name="Fisher C."/>
            <person name="Tallon L."/>
            <person name="Sadzewicz L."/>
            <person name="Sengamalay N."/>
            <person name="Ott S."/>
            <person name="Godinez A."/>
            <person name="Nagaraj S."/>
            <person name="Vavikolanu K."/>
            <person name="Vyas G."/>
            <person name="Nadendla S."/>
            <person name="Aluvathingal J."/>
            <person name="Sichtig H."/>
        </authorList>
    </citation>
    <scope>NUCLEOTIDE SEQUENCE [LARGE SCALE GENOMIC DNA]</scope>
    <source>
        <strain evidence="11">FDAARGOS_360</strain>
    </source>
</reference>
<dbReference type="AlphaFoldDB" id="A0A3S7XC21"/>
<dbReference type="OrthoDB" id="550424at2759"/>
<dbReference type="Proteomes" id="UP000008980">
    <property type="component" value="Chromosome 36"/>
</dbReference>
<dbReference type="CDD" id="cd06257">
    <property type="entry name" value="DnaJ"/>
    <property type="match status" value="1"/>
</dbReference>
<dbReference type="SMR" id="A0A3S7XC21"/>
<dbReference type="GO" id="GO:0051082">
    <property type="term" value="F:unfolded protein binding"/>
    <property type="evidence" value="ECO:0007669"/>
    <property type="project" value="InterPro"/>
</dbReference>
<dbReference type="OMA" id="FAGRDFY"/>
<evidence type="ECO:0000313" key="11">
    <source>
        <dbReference type="Proteomes" id="UP000318821"/>
    </source>
</evidence>
<evidence type="ECO:0000313" key="4">
    <source>
        <dbReference type="EMBL" id="CAC5435233.1"/>
    </source>
</evidence>
<dbReference type="GO" id="GO:0051087">
    <property type="term" value="F:protein-folding chaperone binding"/>
    <property type="evidence" value="ECO:0007669"/>
    <property type="project" value="TreeGrafter"/>
</dbReference>
<dbReference type="InterPro" id="IPR008971">
    <property type="entry name" value="HSP40/DnaJ_pept-bd"/>
</dbReference>
<dbReference type="PANTHER" id="PTHR24078">
    <property type="entry name" value="DNAJ HOMOLOG SUBFAMILY C MEMBER"/>
    <property type="match status" value="1"/>
</dbReference>
<sequence length="345" mass="37721">MGVDYYKVLGVGRNATPNEIKKAYHQLALKYHPDKNADNREKAERKFKEVSEAYDVLSDEKKKKIYDLYGEEGLKGGIPEDGGSGTGGAGMRFGGMPGGMPGGVRGATYQFSSTDAFKIFNQFFGTSDPFAGGEAFGGGGPGLHRVFRGFGGPEGFASSFGTPQSSPTCDVPPMEYTFACTLEEIYTGCTKKFNVSRNMPSGPEKKMFEVKVLPGYKKGTKIRFEREGGQVEGYPPNVLADMVFILDERPHPRFERRDADLHTTLHINLKQALLGSTVFVKGIDGQTISLPLNGISKSGRKLRVSGSGLPDRKTNRNGDMYVTIAVDFPDSLTEDTKRLIEKCTF</sequence>
<dbReference type="EMBL" id="RHLC01000054">
    <property type="protein sequence ID" value="TPP48753.1"/>
    <property type="molecule type" value="Genomic_DNA"/>
</dbReference>
<dbReference type="PROSITE" id="PS50076">
    <property type="entry name" value="DNAJ_2"/>
    <property type="match status" value="1"/>
</dbReference>
<dbReference type="FunFam" id="1.10.287.110:FF:000076">
    <property type="entry name" value="Chaperone protein dnaJ"/>
    <property type="match status" value="1"/>
</dbReference>
<dbReference type="InterPro" id="IPR002939">
    <property type="entry name" value="DnaJ_C"/>
</dbReference>
<reference evidence="5" key="2">
    <citation type="submission" date="2011-01" db="EMBL/GenBank/DDBJ databases">
        <authorList>
            <person name="Zhao B.P."/>
            <person name="Ren Z.A."/>
            <person name="Li C.D."/>
        </authorList>
    </citation>
    <scope>NUCLEOTIDE SEQUENCE</scope>
    <source>
        <strain evidence="5">BPK282A1</strain>
    </source>
</reference>
<dbReference type="Gene3D" id="1.10.287.110">
    <property type="entry name" value="DnaJ domain"/>
    <property type="match status" value="1"/>
</dbReference>
<dbReference type="EMBL" id="RHLD01000001">
    <property type="protein sequence ID" value="TPP49527.1"/>
    <property type="molecule type" value="Genomic_DNA"/>
</dbReference>
<evidence type="ECO:0000313" key="3">
    <source>
        <dbReference type="EMBL" id="AYU84012.1"/>
    </source>
</evidence>
<dbReference type="SUPFAM" id="SSF46565">
    <property type="entry name" value="Chaperone J-domain"/>
    <property type="match status" value="1"/>
</dbReference>
<reference evidence="5 8" key="1">
    <citation type="journal article" date="2011" name="Genome Res.">
        <title>Whole genome sequencing of multiple Leishmania donovani clinical isolates provides insights into population structure and mechanisms of drug resistance.</title>
        <authorList>
            <person name="Downing T."/>
            <person name="Imamura H."/>
            <person name="Decuypere S."/>
            <person name="Clark T.G."/>
            <person name="Coombs G.H."/>
            <person name="Cotton J.A."/>
            <person name="Hilley J.D."/>
            <person name="de Doncker S."/>
            <person name="Maes I."/>
            <person name="Mottram J.C."/>
            <person name="Quail M.A."/>
            <person name="Rijal S."/>
            <person name="Sanders M."/>
            <person name="Schonian G."/>
            <person name="Stark O."/>
            <person name="Sundar S."/>
            <person name="Vanaerschot M."/>
            <person name="Hertz-Fowler C."/>
            <person name="Dujardin J.C."/>
            <person name="Berriman M."/>
        </authorList>
    </citation>
    <scope>NUCLEOTIDE SEQUENCE [LARGE SCALE GENOMIC DNA]</scope>
    <source>
        <strain evidence="5 8">BPK282A1</strain>
    </source>
</reference>
<feature type="domain" description="J" evidence="2">
    <location>
        <begin position="4"/>
        <end position="70"/>
    </location>
</feature>
<dbReference type="InterPro" id="IPR001623">
    <property type="entry name" value="DnaJ_domain"/>
</dbReference>
<evidence type="ECO:0000256" key="1">
    <source>
        <dbReference type="ARBA" id="ARBA00023186"/>
    </source>
</evidence>
<dbReference type="GO" id="GO:0005829">
    <property type="term" value="C:cytosol"/>
    <property type="evidence" value="ECO:0007669"/>
    <property type="project" value="TreeGrafter"/>
</dbReference>
<dbReference type="Gene3D" id="2.60.260.20">
    <property type="entry name" value="Urease metallochaperone UreE, N-terminal domain"/>
    <property type="match status" value="2"/>
</dbReference>
<proteinExistence type="predicted"/>
<protein>
    <submittedName>
        <fullName evidence="3">Chaperone protein DNAj, putative</fullName>
    </submittedName>
    <submittedName>
        <fullName evidence="4">Chaperone_protein_DNAj_putative/GeneDB:LmjF.36.62 70</fullName>
    </submittedName>
    <submittedName>
        <fullName evidence="6">DnaJ domain family protein</fullName>
    </submittedName>
</protein>
<dbReference type="Pfam" id="PF01556">
    <property type="entry name" value="DnaJ_C"/>
    <property type="match status" value="1"/>
</dbReference>
<dbReference type="InterPro" id="IPR051339">
    <property type="entry name" value="DnaJ_subfamily_B"/>
</dbReference>
<evidence type="ECO:0000313" key="10">
    <source>
        <dbReference type="Proteomes" id="UP000318447"/>
    </source>
</evidence>
<dbReference type="EMBL" id="FR799623">
    <property type="protein sequence ID" value="CBZ39089.1"/>
    <property type="molecule type" value="Genomic_DNA"/>
</dbReference>